<dbReference type="InterPro" id="IPR000210">
    <property type="entry name" value="BTB/POZ_dom"/>
</dbReference>
<dbReference type="PROSITE" id="PS50097">
    <property type="entry name" value="BTB"/>
    <property type="match status" value="1"/>
</dbReference>
<dbReference type="Proteomes" id="UP000292340">
    <property type="component" value="Unassembled WGS sequence"/>
</dbReference>
<dbReference type="EMBL" id="PDXB01000061">
    <property type="protein sequence ID" value="RYN17314.1"/>
    <property type="molecule type" value="Genomic_DNA"/>
</dbReference>
<organism evidence="2 3">
    <name type="scientific">Alternaria tenuissima</name>
    <dbReference type="NCBI Taxonomy" id="119927"/>
    <lineage>
        <taxon>Eukaryota</taxon>
        <taxon>Fungi</taxon>
        <taxon>Dikarya</taxon>
        <taxon>Ascomycota</taxon>
        <taxon>Pezizomycotina</taxon>
        <taxon>Dothideomycetes</taxon>
        <taxon>Pleosporomycetidae</taxon>
        <taxon>Pleosporales</taxon>
        <taxon>Pleosporineae</taxon>
        <taxon>Pleosporaceae</taxon>
        <taxon>Alternaria</taxon>
        <taxon>Alternaria sect. Alternaria</taxon>
        <taxon>Alternaria alternata complex</taxon>
    </lineage>
</organism>
<protein>
    <recommendedName>
        <fullName evidence="1">BTB domain-containing protein</fullName>
    </recommendedName>
</protein>
<reference evidence="2" key="2">
    <citation type="journal article" date="2019" name="bioRxiv">
        <title>Genomics, evolutionary history and diagnostics of the Alternaria alternata species group including apple and Asian pear pathotypes.</title>
        <authorList>
            <person name="Armitage A.D."/>
            <person name="Cockerton H.M."/>
            <person name="Sreenivasaprasad S."/>
            <person name="Woodhall J.W."/>
            <person name="Lane C.R."/>
            <person name="Harrison R.J."/>
            <person name="Clarkson J.P."/>
        </authorList>
    </citation>
    <scope>NUCLEOTIDE SEQUENCE</scope>
    <source>
        <strain evidence="2">FERA 1164</strain>
    </source>
</reference>
<accession>A0AB37W350</accession>
<feature type="domain" description="BTB" evidence="1">
    <location>
        <begin position="21"/>
        <end position="96"/>
    </location>
</feature>
<sequence length="277" mass="31339">MENTNDSNDYTITRTGVATYGDVHLVVILYQKDIRVCPSVSNNASKVFKVMFGPHFAEGQNLDSHDPKDVLMSEDNAKALEVIYNIMHVRKDAVPHSFSPKDIFEIATAADKFDCVVALRYGSAIWLSPKGVEDILKLGCLMAVSYILDDAQASGDITVSRMLHHQGSYLALADQVIGLTDWVPWKVFYLLEERRNRMRTELQHILFNGSTDAGMDESISCTCAWGAVHSLAHTKLLQYEDLRPLQVLYVTVSKIVEKMDQMRDSLMPKQWELCDYR</sequence>
<evidence type="ECO:0000313" key="3">
    <source>
        <dbReference type="Proteomes" id="UP000292340"/>
    </source>
</evidence>
<evidence type="ECO:0000259" key="1">
    <source>
        <dbReference type="PROSITE" id="PS50097"/>
    </source>
</evidence>
<evidence type="ECO:0000313" key="2">
    <source>
        <dbReference type="EMBL" id="RYN17314.1"/>
    </source>
</evidence>
<gene>
    <name evidence="2" type="ORF">AA0115_g11906</name>
</gene>
<comment type="caution">
    <text evidence="2">The sequence shown here is derived from an EMBL/GenBank/DDBJ whole genome shotgun (WGS) entry which is preliminary data.</text>
</comment>
<dbReference type="AlphaFoldDB" id="A0AB37W350"/>
<reference evidence="2" key="1">
    <citation type="submission" date="2017-10" db="EMBL/GenBank/DDBJ databases">
        <authorList>
            <person name="Armitage A.D."/>
            <person name="Barbara D.J."/>
            <person name="Woodhall J.W."/>
            <person name="Sreenivasaprasad S."/>
            <person name="Lane C.R."/>
            <person name="Clarkson J.P."/>
            <person name="Harrison R.J."/>
        </authorList>
    </citation>
    <scope>NUCLEOTIDE SEQUENCE</scope>
    <source>
        <strain evidence="2">FERA 1164</strain>
    </source>
</reference>
<name>A0AB37W350_9PLEO</name>
<proteinExistence type="predicted"/>